<accession>A0ABS8VL74</accession>
<evidence type="ECO:0000256" key="1">
    <source>
        <dbReference type="SAM" id="SignalP"/>
    </source>
</evidence>
<name>A0ABS8VL74_DATST</name>
<protein>
    <recommendedName>
        <fullName evidence="4">Secreted protein</fullName>
    </recommendedName>
</protein>
<organism evidence="2 3">
    <name type="scientific">Datura stramonium</name>
    <name type="common">Jimsonweed</name>
    <name type="synonym">Common thornapple</name>
    <dbReference type="NCBI Taxonomy" id="4076"/>
    <lineage>
        <taxon>Eukaryota</taxon>
        <taxon>Viridiplantae</taxon>
        <taxon>Streptophyta</taxon>
        <taxon>Embryophyta</taxon>
        <taxon>Tracheophyta</taxon>
        <taxon>Spermatophyta</taxon>
        <taxon>Magnoliopsida</taxon>
        <taxon>eudicotyledons</taxon>
        <taxon>Gunneridae</taxon>
        <taxon>Pentapetalae</taxon>
        <taxon>asterids</taxon>
        <taxon>lamiids</taxon>
        <taxon>Solanales</taxon>
        <taxon>Solanaceae</taxon>
        <taxon>Solanoideae</taxon>
        <taxon>Datureae</taxon>
        <taxon>Datura</taxon>
    </lineage>
</organism>
<evidence type="ECO:0000313" key="2">
    <source>
        <dbReference type="EMBL" id="MCD9646913.1"/>
    </source>
</evidence>
<comment type="caution">
    <text evidence="2">The sequence shown here is derived from an EMBL/GenBank/DDBJ whole genome shotgun (WGS) entry which is preliminary data.</text>
</comment>
<evidence type="ECO:0008006" key="4">
    <source>
        <dbReference type="Google" id="ProtNLM"/>
    </source>
</evidence>
<dbReference type="EMBL" id="JACEIK010004956">
    <property type="protein sequence ID" value="MCD9646913.1"/>
    <property type="molecule type" value="Genomic_DNA"/>
</dbReference>
<reference evidence="2 3" key="1">
    <citation type="journal article" date="2021" name="BMC Genomics">
        <title>Datura genome reveals duplications of psychoactive alkaloid biosynthetic genes and high mutation rate following tissue culture.</title>
        <authorList>
            <person name="Rajewski A."/>
            <person name="Carter-House D."/>
            <person name="Stajich J."/>
            <person name="Litt A."/>
        </authorList>
    </citation>
    <scope>NUCLEOTIDE SEQUENCE [LARGE SCALE GENOMIC DNA]</scope>
    <source>
        <strain evidence="2">AR-01</strain>
    </source>
</reference>
<dbReference type="Proteomes" id="UP000823775">
    <property type="component" value="Unassembled WGS sequence"/>
</dbReference>
<feature type="chain" id="PRO_5045762996" description="Secreted protein" evidence="1">
    <location>
        <begin position="27"/>
        <end position="71"/>
    </location>
</feature>
<keyword evidence="1" id="KW-0732">Signal</keyword>
<keyword evidence="3" id="KW-1185">Reference proteome</keyword>
<gene>
    <name evidence="2" type="ORF">HAX54_037164</name>
</gene>
<evidence type="ECO:0000313" key="3">
    <source>
        <dbReference type="Proteomes" id="UP000823775"/>
    </source>
</evidence>
<proteinExistence type="predicted"/>
<sequence length="71" mass="8309">MGIRSCLLLFMITLIILLGDVHICSCKEANHVDNEERIRVKFYSTFFRWLMQRSSSSLLCKQSRILADGNW</sequence>
<feature type="signal peptide" evidence="1">
    <location>
        <begin position="1"/>
        <end position="26"/>
    </location>
</feature>